<feature type="transmembrane region" description="Helical" evidence="9">
    <location>
        <begin position="325"/>
        <end position="347"/>
    </location>
</feature>
<keyword evidence="11" id="KW-1185">Reference proteome</keyword>
<dbReference type="EMBL" id="JBHRUV010000060">
    <property type="protein sequence ID" value="MFC3266872.1"/>
    <property type="molecule type" value="Genomic_DNA"/>
</dbReference>
<keyword evidence="7 9" id="KW-0472">Membrane</keyword>
<feature type="compositionally biased region" description="Low complexity" evidence="8">
    <location>
        <begin position="701"/>
        <end position="715"/>
    </location>
</feature>
<feature type="transmembrane region" description="Helical" evidence="9">
    <location>
        <begin position="81"/>
        <end position="103"/>
    </location>
</feature>
<keyword evidence="6 9" id="KW-1133">Transmembrane helix</keyword>
<accession>A0ABV7LGF4</accession>
<comment type="caution">
    <text evidence="10">The sequence shown here is derived from an EMBL/GenBank/DDBJ whole genome shotgun (WGS) entry which is preliminary data.</text>
</comment>
<gene>
    <name evidence="10" type="ORF">ACFOEX_10990</name>
</gene>
<feature type="compositionally biased region" description="Low complexity" evidence="8">
    <location>
        <begin position="152"/>
        <end position="175"/>
    </location>
</feature>
<evidence type="ECO:0000256" key="8">
    <source>
        <dbReference type="SAM" id="MobiDB-lite"/>
    </source>
</evidence>
<evidence type="ECO:0000256" key="5">
    <source>
        <dbReference type="ARBA" id="ARBA00022692"/>
    </source>
</evidence>
<keyword evidence="3" id="KW-0813">Transport</keyword>
<dbReference type="PANTHER" id="PTHR21716">
    <property type="entry name" value="TRANSMEMBRANE PROTEIN"/>
    <property type="match status" value="1"/>
</dbReference>
<evidence type="ECO:0000313" key="10">
    <source>
        <dbReference type="EMBL" id="MFC3266872.1"/>
    </source>
</evidence>
<evidence type="ECO:0000256" key="4">
    <source>
        <dbReference type="ARBA" id="ARBA00022475"/>
    </source>
</evidence>
<keyword evidence="4" id="KW-1003">Cell membrane</keyword>
<evidence type="ECO:0000256" key="9">
    <source>
        <dbReference type="SAM" id="Phobius"/>
    </source>
</evidence>
<protein>
    <submittedName>
        <fullName evidence="10">AI-2E family transporter</fullName>
    </submittedName>
</protein>
<proteinExistence type="inferred from homology"/>
<feature type="transmembrane region" description="Helical" evidence="9">
    <location>
        <begin position="367"/>
        <end position="400"/>
    </location>
</feature>
<feature type="transmembrane region" description="Helical" evidence="9">
    <location>
        <begin position="213"/>
        <end position="236"/>
    </location>
</feature>
<feature type="region of interest" description="Disordered" evidence="8">
    <location>
        <begin position="680"/>
        <end position="725"/>
    </location>
</feature>
<dbReference type="InterPro" id="IPR002549">
    <property type="entry name" value="AI-2E-like"/>
</dbReference>
<keyword evidence="5 9" id="KW-0812">Transmembrane</keyword>
<evidence type="ECO:0000256" key="1">
    <source>
        <dbReference type="ARBA" id="ARBA00004651"/>
    </source>
</evidence>
<organism evidence="10 11">
    <name type="scientific">Camelimonas abortus</name>
    <dbReference type="NCBI Taxonomy" id="1017184"/>
    <lineage>
        <taxon>Bacteria</taxon>
        <taxon>Pseudomonadati</taxon>
        <taxon>Pseudomonadota</taxon>
        <taxon>Alphaproteobacteria</taxon>
        <taxon>Hyphomicrobiales</taxon>
        <taxon>Chelatococcaceae</taxon>
        <taxon>Camelimonas</taxon>
    </lineage>
</organism>
<sequence>MAPVRDTLRPPPVPAIAPAAAADPARPAPGALLTVAALAGLLYVGRDIFMPLAVAVLLTFTLAPVVNWLRKWSTPRVPAVLLAVGAAFAIIGLVGFIIAGQVAGLARNLPAYQANIVQKVQSLKEMGAGDGVIDRVADSVRRIGAEIEGRRPAGAPAPQAGAPPSGDAATLRTPPALTPPAAPDAPAEAERARQPVPVEIIARESPIETLKNLIAPLVSPFAAAGLVIVLVIFMLLERENLRDRFIRLAGAGDLHRATAALQEAGERVGHYLLMQLLVNVLYAVPVGVGLWLLGIPNAMLWGLLTLALRFVPYIGPAIGMMGPLFLAVAAAPGWSLLLWTAGLFLVAELVSNNVIEPWLYGSRTGLSPIAIIIAAIVWTSLWGPVGLVLSTPVTVCMMVLGRHVRQFAFLDVLLGNEPVLEPHERLYQRLLAGDPHEAADNAGAFLEERYLVDYYGEIGLPALRMGEADRQRGVMDAAQLARFAATAQILVASLTDIALEEEAEDPAGAAPQAGPHSDGVVAKLVEAGRRMVGDGSGDGDGDAAAGPPAPLVLPDGEGRRALVAGGRGELDDVAAAMLAQTLEVQGAHTAVASFTDLGGYGPVDLPLADFDVVTLVYLNVASAAHARQTARRLKRTRPGLRVGVFTPLAEDDPPPPFSAAAVYADFLATRLQDAVTMALAPEPATEPPADQRPWGRRALRPLRAPRPAQPAASPPETAGTSGAGG</sequence>
<comment type="subcellular location">
    <subcellularLocation>
        <location evidence="1">Cell membrane</location>
        <topology evidence="1">Multi-pass membrane protein</topology>
    </subcellularLocation>
</comment>
<dbReference type="PANTHER" id="PTHR21716:SF53">
    <property type="entry name" value="PERMEASE PERM-RELATED"/>
    <property type="match status" value="1"/>
</dbReference>
<feature type="region of interest" description="Disordered" evidence="8">
    <location>
        <begin position="531"/>
        <end position="552"/>
    </location>
</feature>
<comment type="similarity">
    <text evidence="2">Belongs to the autoinducer-2 exporter (AI-2E) (TC 2.A.86) family.</text>
</comment>
<dbReference type="Proteomes" id="UP001595536">
    <property type="component" value="Unassembled WGS sequence"/>
</dbReference>
<feature type="region of interest" description="Disordered" evidence="8">
    <location>
        <begin position="151"/>
        <end position="193"/>
    </location>
</feature>
<feature type="transmembrane region" description="Helical" evidence="9">
    <location>
        <begin position="271"/>
        <end position="293"/>
    </location>
</feature>
<evidence type="ECO:0000256" key="7">
    <source>
        <dbReference type="ARBA" id="ARBA00023136"/>
    </source>
</evidence>
<dbReference type="RefSeq" id="WP_376830822.1">
    <property type="nucleotide sequence ID" value="NZ_JBHLWR010000006.1"/>
</dbReference>
<evidence type="ECO:0000313" key="11">
    <source>
        <dbReference type="Proteomes" id="UP001595536"/>
    </source>
</evidence>
<name>A0ABV7LGF4_9HYPH</name>
<feature type="transmembrane region" description="Helical" evidence="9">
    <location>
        <begin position="48"/>
        <end position="69"/>
    </location>
</feature>
<evidence type="ECO:0000256" key="3">
    <source>
        <dbReference type="ARBA" id="ARBA00022448"/>
    </source>
</evidence>
<evidence type="ECO:0000256" key="2">
    <source>
        <dbReference type="ARBA" id="ARBA00009773"/>
    </source>
</evidence>
<dbReference type="Pfam" id="PF01594">
    <property type="entry name" value="AI-2E_transport"/>
    <property type="match status" value="2"/>
</dbReference>
<evidence type="ECO:0000256" key="6">
    <source>
        <dbReference type="ARBA" id="ARBA00022989"/>
    </source>
</evidence>
<reference evidence="11" key="1">
    <citation type="journal article" date="2019" name="Int. J. Syst. Evol. Microbiol.">
        <title>The Global Catalogue of Microorganisms (GCM) 10K type strain sequencing project: providing services to taxonomists for standard genome sequencing and annotation.</title>
        <authorList>
            <consortium name="The Broad Institute Genomics Platform"/>
            <consortium name="The Broad Institute Genome Sequencing Center for Infectious Disease"/>
            <person name="Wu L."/>
            <person name="Ma J."/>
        </authorList>
    </citation>
    <scope>NUCLEOTIDE SEQUENCE [LARGE SCALE GENOMIC DNA]</scope>
    <source>
        <strain evidence="11">CCM 7941</strain>
    </source>
</reference>